<dbReference type="GO" id="GO:0005886">
    <property type="term" value="C:plasma membrane"/>
    <property type="evidence" value="ECO:0007669"/>
    <property type="project" value="TreeGrafter"/>
</dbReference>
<dbReference type="AlphaFoldDB" id="A0A0N1PFI3"/>
<dbReference type="InterPro" id="IPR037768">
    <property type="entry name" value="C2B_Copine"/>
</dbReference>
<reference evidence="5 6" key="1">
    <citation type="journal article" date="2015" name="PLoS Pathog.">
        <title>Leptomonas seymouri: Adaptations to the Dixenous Life Cycle Analyzed by Genome Sequencing, Transcriptome Profiling and Co-infection with Leishmania donovani.</title>
        <authorList>
            <person name="Kraeva N."/>
            <person name="Butenko A."/>
            <person name="Hlavacova J."/>
            <person name="Kostygov A."/>
            <person name="Myskova J."/>
            <person name="Grybchuk D."/>
            <person name="Lestinova T."/>
            <person name="Votypka J."/>
            <person name="Volf P."/>
            <person name="Opperdoes F."/>
            <person name="Flegontov P."/>
            <person name="Lukes J."/>
            <person name="Yurchenko V."/>
        </authorList>
    </citation>
    <scope>NUCLEOTIDE SEQUENCE [LARGE SCALE GENOMIC DNA]</scope>
    <source>
        <strain evidence="5 6">ATCC 30220</strain>
    </source>
</reference>
<dbReference type="InterPro" id="IPR035892">
    <property type="entry name" value="C2_domain_sf"/>
</dbReference>
<dbReference type="GO" id="GO:0005544">
    <property type="term" value="F:calcium-dependent phospholipid binding"/>
    <property type="evidence" value="ECO:0007669"/>
    <property type="project" value="InterPro"/>
</dbReference>
<evidence type="ECO:0000313" key="6">
    <source>
        <dbReference type="Proteomes" id="UP000038009"/>
    </source>
</evidence>
<dbReference type="Proteomes" id="UP000038009">
    <property type="component" value="Unassembled WGS sequence"/>
</dbReference>
<feature type="domain" description="C2" evidence="3">
    <location>
        <begin position="113"/>
        <end position="237"/>
    </location>
</feature>
<dbReference type="PANTHER" id="PTHR10857">
    <property type="entry name" value="COPINE"/>
    <property type="match status" value="1"/>
</dbReference>
<proteinExistence type="inferred from homology"/>
<dbReference type="CDD" id="cd04047">
    <property type="entry name" value="C2B_Copine"/>
    <property type="match status" value="1"/>
</dbReference>
<dbReference type="SMART" id="SM00239">
    <property type="entry name" value="C2"/>
    <property type="match status" value="2"/>
</dbReference>
<dbReference type="GO" id="GO:0071277">
    <property type="term" value="P:cellular response to calcium ion"/>
    <property type="evidence" value="ECO:0007669"/>
    <property type="project" value="TreeGrafter"/>
</dbReference>
<dbReference type="EMBL" id="LJSK01000038">
    <property type="protein sequence ID" value="KPI88862.1"/>
    <property type="molecule type" value="Genomic_DNA"/>
</dbReference>
<name>A0A0N1PFI3_LEPSE</name>
<dbReference type="Pfam" id="PF00168">
    <property type="entry name" value="C2"/>
    <property type="match status" value="2"/>
</dbReference>
<evidence type="ECO:0000259" key="3">
    <source>
        <dbReference type="PROSITE" id="PS50004"/>
    </source>
</evidence>
<dbReference type="PANTHER" id="PTHR10857:SF106">
    <property type="entry name" value="C2 DOMAIN-CONTAINING PROTEIN"/>
    <property type="match status" value="1"/>
</dbReference>
<evidence type="ECO:0000313" key="5">
    <source>
        <dbReference type="EMBL" id="KPI88862.1"/>
    </source>
</evidence>
<dbReference type="VEuPathDB" id="TriTrypDB:Lsey_0038_0330"/>
<organism evidence="5 6">
    <name type="scientific">Leptomonas seymouri</name>
    <dbReference type="NCBI Taxonomy" id="5684"/>
    <lineage>
        <taxon>Eukaryota</taxon>
        <taxon>Discoba</taxon>
        <taxon>Euglenozoa</taxon>
        <taxon>Kinetoplastea</taxon>
        <taxon>Metakinetoplastina</taxon>
        <taxon>Trypanosomatida</taxon>
        <taxon>Trypanosomatidae</taxon>
        <taxon>Leishmaniinae</taxon>
        <taxon>Leptomonas</taxon>
    </lineage>
</organism>
<dbReference type="SUPFAM" id="SSF53300">
    <property type="entry name" value="vWA-like"/>
    <property type="match status" value="1"/>
</dbReference>
<dbReference type="InterPro" id="IPR036465">
    <property type="entry name" value="vWFA_dom_sf"/>
</dbReference>
<keyword evidence="2" id="KW-0677">Repeat</keyword>
<dbReference type="InterPro" id="IPR000008">
    <property type="entry name" value="C2_dom"/>
</dbReference>
<dbReference type="OrthoDB" id="260105at2759"/>
<accession>A0A0N1PFI3</accession>
<dbReference type="PROSITE" id="PS50234">
    <property type="entry name" value="VWFA"/>
    <property type="match status" value="1"/>
</dbReference>
<keyword evidence="6" id="KW-1185">Reference proteome</keyword>
<dbReference type="Gene3D" id="3.40.50.410">
    <property type="entry name" value="von Willebrand factor, type A domain"/>
    <property type="match status" value="1"/>
</dbReference>
<dbReference type="SMART" id="SM00327">
    <property type="entry name" value="VWA"/>
    <property type="match status" value="1"/>
</dbReference>
<dbReference type="Pfam" id="PF07002">
    <property type="entry name" value="Copine"/>
    <property type="match status" value="1"/>
</dbReference>
<dbReference type="PROSITE" id="PS50004">
    <property type="entry name" value="C2"/>
    <property type="match status" value="2"/>
</dbReference>
<dbReference type="InterPro" id="IPR010734">
    <property type="entry name" value="Copine_C"/>
</dbReference>
<dbReference type="Gene3D" id="2.60.40.150">
    <property type="entry name" value="C2 domain"/>
    <property type="match status" value="2"/>
</dbReference>
<feature type="domain" description="VWFA" evidence="4">
    <location>
        <begin position="275"/>
        <end position="490"/>
    </location>
</feature>
<dbReference type="InterPro" id="IPR002035">
    <property type="entry name" value="VWF_A"/>
</dbReference>
<gene>
    <name evidence="5" type="ORF">ABL78_2056</name>
</gene>
<comment type="caution">
    <text evidence="5">The sequence shown here is derived from an EMBL/GenBank/DDBJ whole genome shotgun (WGS) entry which is preliminary data.</text>
</comment>
<evidence type="ECO:0000259" key="4">
    <source>
        <dbReference type="PROSITE" id="PS50234"/>
    </source>
</evidence>
<dbReference type="CDD" id="cd04048">
    <property type="entry name" value="C2A_Copine"/>
    <property type="match status" value="1"/>
</dbReference>
<sequence>MADTHTVVQVYIACKKLRDTDVTSKSDPYAVLYEVTGSRTAEVGRTEVIRNNLNPQFQTHIPVNYFFEIHQSMRVEVWDKDSNTKDDPLGNAIFTMGQLMSSRGSTITLNLSIKGTVTLTASYIGPQRGTVALTFRGRDLKKMDLFGKSDPYFFLYRVLPCGQRVQVYKSEVVANTLNPKWKTTTPLDLAKLCGCDVVSQCIQFECYDKDMSSDDPMGSFVVSGEQLLAAGGKEFELSMHKKGKTKSYGFISIDRCDYVRGYDFLEYLQGGLQLNIAFSIDFTGSNGPQSDPRSLHFYDPVRPNHYIRAMLAVSCVVQEYDSDRMFPAYGFGAAAPFTNGTSHFFPLNGNPANAYLRGMQAVVDTYAALLPALRFSGPTNFAPSIRTITAGARQARGLYTILLILTDGAITDMQDTIDAIVNADDAPLSIVIIGVGNADFSSMEQLDGDGGVLRDRRDRASRRDLVQFVPFRDFDAKEPAVLAAAVLQEIPRQVEVWGRINNLTPTSASR</sequence>
<dbReference type="SUPFAM" id="SSF49562">
    <property type="entry name" value="C2 domain (Calcium/lipid-binding domain, CaLB)"/>
    <property type="match status" value="2"/>
</dbReference>
<feature type="domain" description="C2" evidence="3">
    <location>
        <begin position="1"/>
        <end position="109"/>
    </location>
</feature>
<dbReference type="InterPro" id="IPR045052">
    <property type="entry name" value="Copine"/>
</dbReference>
<protein>
    <submittedName>
        <fullName evidence="5">Copine i-like protein</fullName>
    </submittedName>
</protein>
<evidence type="ECO:0000256" key="1">
    <source>
        <dbReference type="ARBA" id="ARBA00009048"/>
    </source>
</evidence>
<evidence type="ECO:0000256" key="2">
    <source>
        <dbReference type="ARBA" id="ARBA00022737"/>
    </source>
</evidence>
<comment type="similarity">
    <text evidence="1">Belongs to the copine family.</text>
</comment>
<dbReference type="OMA" id="NKENPEC"/>